<dbReference type="Proteomes" id="UP000222310">
    <property type="component" value="Unassembled WGS sequence"/>
</dbReference>
<dbReference type="GeneID" id="57092006"/>
<protein>
    <submittedName>
        <fullName evidence="1">Uncharacterized protein</fullName>
    </submittedName>
</protein>
<dbReference type="AlphaFoldDB" id="A0A9Q5ZGU5"/>
<dbReference type="RefSeq" id="WP_099065820.1">
    <property type="nucleotide sequence ID" value="NZ_LAHD01000002.1"/>
</dbReference>
<name>A0A9Q5ZGU5_NOSLI</name>
<reference evidence="1 2" key="1">
    <citation type="submission" date="2015-02" db="EMBL/GenBank/DDBJ databases">
        <title>Nostoc linckia genome annotation.</title>
        <authorList>
            <person name="Zhou Z."/>
        </authorList>
    </citation>
    <scope>NUCLEOTIDE SEQUENCE [LARGE SCALE GENOMIC DNA]</scope>
    <source>
        <strain evidence="2">z8</strain>
    </source>
</reference>
<organism evidence="1 2">
    <name type="scientific">Nostoc linckia z8</name>
    <dbReference type="NCBI Taxonomy" id="1628746"/>
    <lineage>
        <taxon>Bacteria</taxon>
        <taxon>Bacillati</taxon>
        <taxon>Cyanobacteriota</taxon>
        <taxon>Cyanophyceae</taxon>
        <taxon>Nostocales</taxon>
        <taxon>Nostocaceae</taxon>
        <taxon>Nostoc</taxon>
    </lineage>
</organism>
<gene>
    <name evidence="1" type="ORF">VF08_01560</name>
</gene>
<sequence length="159" mass="17746">MAKGFGQAQPSKLEKLVEYAAGYCQQRSPENLDGIFDNVPSSVSQQVMIGALAALEKDIDSQGWFCGYIASEINRTEDNQKPYHPIAGLSKTLIALGMKPFADFLPYPGCRILVLNSKKFQELPEKIRDMVQQAFEVVERSPEEAHQINNALMQELNVL</sequence>
<evidence type="ECO:0000313" key="2">
    <source>
        <dbReference type="Proteomes" id="UP000222310"/>
    </source>
</evidence>
<proteinExistence type="predicted"/>
<evidence type="ECO:0000313" key="1">
    <source>
        <dbReference type="EMBL" id="PHK07310.1"/>
    </source>
</evidence>
<dbReference type="EMBL" id="LAHD01000002">
    <property type="protein sequence ID" value="PHK07310.1"/>
    <property type="molecule type" value="Genomic_DNA"/>
</dbReference>
<accession>A0A9Q5ZGU5</accession>
<comment type="caution">
    <text evidence="1">The sequence shown here is derived from an EMBL/GenBank/DDBJ whole genome shotgun (WGS) entry which is preliminary data.</text>
</comment>